<dbReference type="GO" id="GO:0002949">
    <property type="term" value="P:tRNA threonylcarbamoyladenosine modification"/>
    <property type="evidence" value="ECO:0007669"/>
    <property type="project" value="InterPro"/>
</dbReference>
<evidence type="ECO:0000256" key="7">
    <source>
        <dbReference type="ARBA" id="ARBA00022741"/>
    </source>
</evidence>
<evidence type="ECO:0000256" key="8">
    <source>
        <dbReference type="ARBA" id="ARBA00022840"/>
    </source>
</evidence>
<comment type="similarity">
    <text evidence="2">Belongs to the TsaE family.</text>
</comment>
<organism evidence="11 12">
    <name type="scientific">Haoranjiania flava</name>
    <dbReference type="NCBI Taxonomy" id="1856322"/>
    <lineage>
        <taxon>Bacteria</taxon>
        <taxon>Pseudomonadati</taxon>
        <taxon>Bacteroidota</taxon>
        <taxon>Chitinophagia</taxon>
        <taxon>Chitinophagales</taxon>
        <taxon>Chitinophagaceae</taxon>
        <taxon>Haoranjiania</taxon>
    </lineage>
</organism>
<comment type="subcellular location">
    <subcellularLocation>
        <location evidence="1">Cytoplasm</location>
    </subcellularLocation>
</comment>
<dbReference type="GO" id="GO:0046872">
    <property type="term" value="F:metal ion binding"/>
    <property type="evidence" value="ECO:0007669"/>
    <property type="project" value="UniProtKB-KW"/>
</dbReference>
<dbReference type="AlphaFoldDB" id="A0AAE3IMS2"/>
<evidence type="ECO:0000256" key="4">
    <source>
        <dbReference type="ARBA" id="ARBA00022490"/>
    </source>
</evidence>
<sequence>MEITFTHTDIAAAAAAFFKAFQNRRYWAFDAPMGAGKTTFINALCREVLHIKDVSSSPTFSIINEYESEACGKIIHMDWYRLKDEEEAIQAGVEDALYAGALCLIEWPEKAAGLLPDETLYLHIDIVDEHTRKITAE</sequence>
<comment type="caution">
    <text evidence="11">The sequence shown here is derived from an EMBL/GenBank/DDBJ whole genome shotgun (WGS) entry which is preliminary data.</text>
</comment>
<dbReference type="PANTHER" id="PTHR33540">
    <property type="entry name" value="TRNA THREONYLCARBAMOYLADENOSINE BIOSYNTHESIS PROTEIN TSAE"/>
    <property type="match status" value="1"/>
</dbReference>
<dbReference type="Pfam" id="PF02367">
    <property type="entry name" value="TsaE"/>
    <property type="match status" value="1"/>
</dbReference>
<dbReference type="GO" id="GO:0005737">
    <property type="term" value="C:cytoplasm"/>
    <property type="evidence" value="ECO:0007669"/>
    <property type="project" value="UniProtKB-SubCell"/>
</dbReference>
<dbReference type="SUPFAM" id="SSF52540">
    <property type="entry name" value="P-loop containing nucleoside triphosphate hydrolases"/>
    <property type="match status" value="1"/>
</dbReference>
<keyword evidence="8" id="KW-0067">ATP-binding</keyword>
<evidence type="ECO:0000256" key="1">
    <source>
        <dbReference type="ARBA" id="ARBA00004496"/>
    </source>
</evidence>
<dbReference type="NCBIfam" id="TIGR00150">
    <property type="entry name" value="T6A_YjeE"/>
    <property type="match status" value="1"/>
</dbReference>
<dbReference type="InterPro" id="IPR027417">
    <property type="entry name" value="P-loop_NTPase"/>
</dbReference>
<keyword evidence="12" id="KW-1185">Reference proteome</keyword>
<dbReference type="Gene3D" id="3.40.50.300">
    <property type="entry name" value="P-loop containing nucleotide triphosphate hydrolases"/>
    <property type="match status" value="1"/>
</dbReference>
<gene>
    <name evidence="11" type="primary">tsaE</name>
    <name evidence="11" type="ORF">OD355_05410</name>
</gene>
<evidence type="ECO:0000256" key="10">
    <source>
        <dbReference type="ARBA" id="ARBA00032441"/>
    </source>
</evidence>
<dbReference type="RefSeq" id="WP_263037441.1">
    <property type="nucleotide sequence ID" value="NZ_JAOTPL010000005.1"/>
</dbReference>
<evidence type="ECO:0000313" key="12">
    <source>
        <dbReference type="Proteomes" id="UP001209317"/>
    </source>
</evidence>
<dbReference type="EMBL" id="JAOTPL010000005">
    <property type="protein sequence ID" value="MCU7693953.1"/>
    <property type="molecule type" value="Genomic_DNA"/>
</dbReference>
<evidence type="ECO:0000256" key="2">
    <source>
        <dbReference type="ARBA" id="ARBA00007599"/>
    </source>
</evidence>
<reference evidence="11" key="1">
    <citation type="submission" date="2022-10" db="EMBL/GenBank/DDBJ databases">
        <authorList>
            <person name="Kim H.S."/>
            <person name="Kim J.-S."/>
            <person name="Suh M.K."/>
            <person name="Eom M.K."/>
            <person name="Lee J.-S."/>
        </authorList>
    </citation>
    <scope>NUCLEOTIDE SEQUENCE</scope>
    <source>
        <strain evidence="11">LIP-5</strain>
    </source>
</reference>
<keyword evidence="5" id="KW-0819">tRNA processing</keyword>
<name>A0AAE3IMS2_9BACT</name>
<evidence type="ECO:0000313" key="11">
    <source>
        <dbReference type="EMBL" id="MCU7693953.1"/>
    </source>
</evidence>
<keyword evidence="6" id="KW-0479">Metal-binding</keyword>
<evidence type="ECO:0000256" key="9">
    <source>
        <dbReference type="ARBA" id="ARBA00022842"/>
    </source>
</evidence>
<dbReference type="GO" id="GO:0005524">
    <property type="term" value="F:ATP binding"/>
    <property type="evidence" value="ECO:0007669"/>
    <property type="project" value="UniProtKB-KW"/>
</dbReference>
<keyword evidence="9" id="KW-0460">Magnesium</keyword>
<dbReference type="Proteomes" id="UP001209317">
    <property type="component" value="Unassembled WGS sequence"/>
</dbReference>
<keyword evidence="4" id="KW-0963">Cytoplasm</keyword>
<dbReference type="InterPro" id="IPR003442">
    <property type="entry name" value="T6A_TsaE"/>
</dbReference>
<accession>A0AAE3IMS2</accession>
<dbReference type="PANTHER" id="PTHR33540:SF2">
    <property type="entry name" value="TRNA THREONYLCARBAMOYLADENOSINE BIOSYNTHESIS PROTEIN TSAE"/>
    <property type="match status" value="1"/>
</dbReference>
<keyword evidence="7" id="KW-0547">Nucleotide-binding</keyword>
<evidence type="ECO:0000256" key="3">
    <source>
        <dbReference type="ARBA" id="ARBA00019010"/>
    </source>
</evidence>
<protein>
    <recommendedName>
        <fullName evidence="3">tRNA threonylcarbamoyladenosine biosynthesis protein TsaE</fullName>
    </recommendedName>
    <alternativeName>
        <fullName evidence="10">t(6)A37 threonylcarbamoyladenosine biosynthesis protein TsaE</fullName>
    </alternativeName>
</protein>
<evidence type="ECO:0000256" key="5">
    <source>
        <dbReference type="ARBA" id="ARBA00022694"/>
    </source>
</evidence>
<evidence type="ECO:0000256" key="6">
    <source>
        <dbReference type="ARBA" id="ARBA00022723"/>
    </source>
</evidence>
<proteinExistence type="inferred from homology"/>